<dbReference type="GO" id="GO:0016020">
    <property type="term" value="C:membrane"/>
    <property type="evidence" value="ECO:0007669"/>
    <property type="project" value="UniProtKB-SubCell"/>
</dbReference>
<evidence type="ECO:0000313" key="18">
    <source>
        <dbReference type="EMBL" id="KAJ7976871.1"/>
    </source>
</evidence>
<dbReference type="GO" id="GO:0008270">
    <property type="term" value="F:zinc ion binding"/>
    <property type="evidence" value="ECO:0007669"/>
    <property type="project" value="UniProtKB-KW"/>
</dbReference>
<keyword evidence="12 16" id="KW-0472">Membrane</keyword>
<comment type="caution">
    <text evidence="18">The sequence shown here is derived from an EMBL/GenBank/DDBJ whole genome shotgun (WGS) entry which is preliminary data.</text>
</comment>
<keyword evidence="19" id="KW-1185">Reference proteome</keyword>
<dbReference type="CDD" id="cd16461">
    <property type="entry name" value="RING-H2_EL5-like"/>
    <property type="match status" value="1"/>
</dbReference>
<evidence type="ECO:0000256" key="6">
    <source>
        <dbReference type="ARBA" id="ARBA00022692"/>
    </source>
</evidence>
<evidence type="ECO:0000313" key="19">
    <source>
        <dbReference type="Proteomes" id="UP001163823"/>
    </source>
</evidence>
<evidence type="ECO:0000256" key="10">
    <source>
        <dbReference type="ARBA" id="ARBA00022833"/>
    </source>
</evidence>
<evidence type="ECO:0000256" key="3">
    <source>
        <dbReference type="ARBA" id="ARBA00004906"/>
    </source>
</evidence>
<evidence type="ECO:0000256" key="16">
    <source>
        <dbReference type="SAM" id="Phobius"/>
    </source>
</evidence>
<dbReference type="GO" id="GO:0061630">
    <property type="term" value="F:ubiquitin protein ligase activity"/>
    <property type="evidence" value="ECO:0007669"/>
    <property type="project" value="UniProtKB-EC"/>
</dbReference>
<dbReference type="PANTHER" id="PTHR46913">
    <property type="entry name" value="RING-H2 FINGER PROTEIN ATL16"/>
    <property type="match status" value="1"/>
</dbReference>
<comment type="similarity">
    <text evidence="13">Belongs to the RING-type zinc finger family. ATL subfamily.</text>
</comment>
<feature type="domain" description="RING-type" evidence="17">
    <location>
        <begin position="102"/>
        <end position="144"/>
    </location>
</feature>
<sequence>MDDMDSQNQLSGSFFAPLLISLAGVASFSIGILAYHFIVVRYCMQRQRRWRQQQESNQTATTTIPTSQLGLGVDEKVLNTLPILCYSKKKGEKLFPVDQSECVICLGELEEGETVRLLPNCRHAFHVPCIDGWFMAHSSCPVCRSPVVAPITSVIPIDVNSENDGVERVLDIPLSHPEGDVSTSTSHVNGESGSGSGGLLRHSVSLVFPLEEKKACLVTVLKRSLSMDQSYIAIDIQREEDQKAFSSSSSGAVLRQFDRMSTILMRSFLQFRNTSIGTSTNNGILPN</sequence>
<keyword evidence="11 16" id="KW-1133">Transmembrane helix</keyword>
<evidence type="ECO:0000256" key="14">
    <source>
        <dbReference type="PROSITE-ProRule" id="PRU00175"/>
    </source>
</evidence>
<dbReference type="PROSITE" id="PS50089">
    <property type="entry name" value="ZF_RING_2"/>
    <property type="match status" value="1"/>
</dbReference>
<dbReference type="InterPro" id="IPR044600">
    <property type="entry name" value="ATL1/ATL16-like"/>
</dbReference>
<dbReference type="Pfam" id="PF13639">
    <property type="entry name" value="zf-RING_2"/>
    <property type="match status" value="1"/>
</dbReference>
<keyword evidence="8 14" id="KW-0863">Zinc-finger</keyword>
<dbReference type="AlphaFoldDB" id="A0AAD7Q8L2"/>
<evidence type="ECO:0000256" key="5">
    <source>
        <dbReference type="ARBA" id="ARBA00022679"/>
    </source>
</evidence>
<evidence type="ECO:0000256" key="15">
    <source>
        <dbReference type="SAM" id="MobiDB-lite"/>
    </source>
</evidence>
<dbReference type="GO" id="GO:0016567">
    <property type="term" value="P:protein ubiquitination"/>
    <property type="evidence" value="ECO:0007669"/>
    <property type="project" value="InterPro"/>
</dbReference>
<protein>
    <recommendedName>
        <fullName evidence="4">RING-type E3 ubiquitin transferase</fullName>
        <ecNumber evidence="4">2.3.2.27</ecNumber>
    </recommendedName>
</protein>
<evidence type="ECO:0000256" key="2">
    <source>
        <dbReference type="ARBA" id="ARBA00004167"/>
    </source>
</evidence>
<dbReference type="InterPro" id="IPR001841">
    <property type="entry name" value="Znf_RING"/>
</dbReference>
<evidence type="ECO:0000256" key="8">
    <source>
        <dbReference type="ARBA" id="ARBA00022771"/>
    </source>
</evidence>
<evidence type="ECO:0000256" key="13">
    <source>
        <dbReference type="ARBA" id="ARBA00024209"/>
    </source>
</evidence>
<organism evidence="18 19">
    <name type="scientific">Quillaja saponaria</name>
    <name type="common">Soap bark tree</name>
    <dbReference type="NCBI Taxonomy" id="32244"/>
    <lineage>
        <taxon>Eukaryota</taxon>
        <taxon>Viridiplantae</taxon>
        <taxon>Streptophyta</taxon>
        <taxon>Embryophyta</taxon>
        <taxon>Tracheophyta</taxon>
        <taxon>Spermatophyta</taxon>
        <taxon>Magnoliopsida</taxon>
        <taxon>eudicotyledons</taxon>
        <taxon>Gunneridae</taxon>
        <taxon>Pentapetalae</taxon>
        <taxon>rosids</taxon>
        <taxon>fabids</taxon>
        <taxon>Fabales</taxon>
        <taxon>Quillajaceae</taxon>
        <taxon>Quillaja</taxon>
    </lineage>
</organism>
<dbReference type="SMART" id="SM00184">
    <property type="entry name" value="RING"/>
    <property type="match status" value="1"/>
</dbReference>
<evidence type="ECO:0000256" key="1">
    <source>
        <dbReference type="ARBA" id="ARBA00000900"/>
    </source>
</evidence>
<keyword evidence="6 16" id="KW-0812">Transmembrane</keyword>
<keyword evidence="9" id="KW-0833">Ubl conjugation pathway</keyword>
<evidence type="ECO:0000259" key="17">
    <source>
        <dbReference type="PROSITE" id="PS50089"/>
    </source>
</evidence>
<dbReference type="FunFam" id="3.30.40.10:FF:000187">
    <property type="entry name" value="E3 ubiquitin-protein ligase ATL6"/>
    <property type="match status" value="1"/>
</dbReference>
<feature type="transmembrane region" description="Helical" evidence="16">
    <location>
        <begin position="20"/>
        <end position="44"/>
    </location>
</feature>
<comment type="subcellular location">
    <subcellularLocation>
        <location evidence="2">Membrane</location>
        <topology evidence="2">Single-pass membrane protein</topology>
    </subcellularLocation>
</comment>
<evidence type="ECO:0000256" key="11">
    <source>
        <dbReference type="ARBA" id="ARBA00022989"/>
    </source>
</evidence>
<proteinExistence type="inferred from homology"/>
<dbReference type="EMBL" id="JARAOO010000003">
    <property type="protein sequence ID" value="KAJ7976871.1"/>
    <property type="molecule type" value="Genomic_DNA"/>
</dbReference>
<dbReference type="Proteomes" id="UP001163823">
    <property type="component" value="Chromosome 3"/>
</dbReference>
<dbReference type="Gene3D" id="3.30.40.10">
    <property type="entry name" value="Zinc/RING finger domain, C3HC4 (zinc finger)"/>
    <property type="match status" value="1"/>
</dbReference>
<evidence type="ECO:0000256" key="7">
    <source>
        <dbReference type="ARBA" id="ARBA00022723"/>
    </source>
</evidence>
<dbReference type="EC" id="2.3.2.27" evidence="4"/>
<evidence type="ECO:0000256" key="4">
    <source>
        <dbReference type="ARBA" id="ARBA00012483"/>
    </source>
</evidence>
<reference evidence="18" key="1">
    <citation type="journal article" date="2023" name="Science">
        <title>Elucidation of the pathway for biosynthesis of saponin adjuvants from the soapbark tree.</title>
        <authorList>
            <person name="Reed J."/>
            <person name="Orme A."/>
            <person name="El-Demerdash A."/>
            <person name="Owen C."/>
            <person name="Martin L.B.B."/>
            <person name="Misra R.C."/>
            <person name="Kikuchi S."/>
            <person name="Rejzek M."/>
            <person name="Martin A.C."/>
            <person name="Harkess A."/>
            <person name="Leebens-Mack J."/>
            <person name="Louveau T."/>
            <person name="Stephenson M.J."/>
            <person name="Osbourn A."/>
        </authorList>
    </citation>
    <scope>NUCLEOTIDE SEQUENCE</scope>
    <source>
        <strain evidence="18">S10</strain>
    </source>
</reference>
<accession>A0AAD7Q8L2</accession>
<comment type="pathway">
    <text evidence="3">Protein modification; protein ubiquitination.</text>
</comment>
<keyword evidence="10" id="KW-0862">Zinc</keyword>
<dbReference type="KEGG" id="qsa:O6P43_006588"/>
<evidence type="ECO:0000256" key="12">
    <source>
        <dbReference type="ARBA" id="ARBA00023136"/>
    </source>
</evidence>
<comment type="catalytic activity">
    <reaction evidence="1">
        <text>S-ubiquitinyl-[E2 ubiquitin-conjugating enzyme]-L-cysteine + [acceptor protein]-L-lysine = [E2 ubiquitin-conjugating enzyme]-L-cysteine + N(6)-ubiquitinyl-[acceptor protein]-L-lysine.</text>
        <dbReference type="EC" id="2.3.2.27"/>
    </reaction>
</comment>
<dbReference type="InterPro" id="IPR013083">
    <property type="entry name" value="Znf_RING/FYVE/PHD"/>
</dbReference>
<evidence type="ECO:0000256" key="9">
    <source>
        <dbReference type="ARBA" id="ARBA00022786"/>
    </source>
</evidence>
<name>A0AAD7Q8L2_QUISA</name>
<keyword evidence="5" id="KW-0808">Transferase</keyword>
<dbReference type="SUPFAM" id="SSF57850">
    <property type="entry name" value="RING/U-box"/>
    <property type="match status" value="1"/>
</dbReference>
<keyword evidence="7" id="KW-0479">Metal-binding</keyword>
<feature type="region of interest" description="Disordered" evidence="15">
    <location>
        <begin position="177"/>
        <end position="197"/>
    </location>
</feature>
<gene>
    <name evidence="18" type="ORF">O6P43_006588</name>
</gene>
<dbReference type="PANTHER" id="PTHR46913:SF1">
    <property type="entry name" value="RING-H2 FINGER PROTEIN ATL16"/>
    <property type="match status" value="1"/>
</dbReference>